<comment type="similarity">
    <text evidence="2 11">Belongs to the chorismate synthase family.</text>
</comment>
<evidence type="ECO:0000256" key="10">
    <source>
        <dbReference type="ARBA" id="ARBA00023239"/>
    </source>
</evidence>
<keyword evidence="5 11" id="KW-0285">Flavoprotein</keyword>
<dbReference type="NCBIfam" id="TIGR00033">
    <property type="entry name" value="aroC"/>
    <property type="match status" value="1"/>
</dbReference>
<evidence type="ECO:0000256" key="5">
    <source>
        <dbReference type="ARBA" id="ARBA00022630"/>
    </source>
</evidence>
<comment type="subunit">
    <text evidence="11">Homotetramer.</text>
</comment>
<keyword evidence="10 11" id="KW-0456">Lyase</keyword>
<feature type="binding site" evidence="11">
    <location>
        <position position="46"/>
    </location>
    <ligand>
        <name>NADP(+)</name>
        <dbReference type="ChEBI" id="CHEBI:58349"/>
    </ligand>
</feature>
<dbReference type="PROSITE" id="PS00788">
    <property type="entry name" value="CHORISMATE_SYNTHASE_2"/>
    <property type="match status" value="1"/>
</dbReference>
<dbReference type="InterPro" id="IPR035904">
    <property type="entry name" value="Chorismate_synth_AroC_sf"/>
</dbReference>
<feature type="binding site" evidence="11">
    <location>
        <begin position="130"/>
        <end position="132"/>
    </location>
    <ligand>
        <name>FMN</name>
        <dbReference type="ChEBI" id="CHEBI:58210"/>
    </ligand>
</feature>
<evidence type="ECO:0000313" key="13">
    <source>
        <dbReference type="Proteomes" id="UP000176923"/>
    </source>
</evidence>
<dbReference type="PANTHER" id="PTHR21085:SF0">
    <property type="entry name" value="CHORISMATE SYNTHASE"/>
    <property type="match status" value="1"/>
</dbReference>
<dbReference type="Gene3D" id="3.60.150.10">
    <property type="entry name" value="Chorismate synthase AroC"/>
    <property type="match status" value="1"/>
</dbReference>
<dbReference type="STRING" id="1798382.A3D77_01865"/>
<comment type="function">
    <text evidence="11">Catalyzes the anti-1,4-elimination of the C-3 phosphate and the C-6 proR hydrogen from 5-enolpyruvylshikimate-3-phosphate (EPSP) to yield chorismate, which is the branch point compound that serves as the starting substrate for the three terminal pathways of aromatic amino acid biosynthesis. This reaction introduces a second double bond into the aromatic ring system.</text>
</comment>
<dbReference type="Pfam" id="PF01264">
    <property type="entry name" value="Chorismate_synt"/>
    <property type="match status" value="1"/>
</dbReference>
<comment type="caution">
    <text evidence="11">Lacks conserved residue(s) required for the propagation of feature annotation.</text>
</comment>
<dbReference type="NCBIfam" id="NF003793">
    <property type="entry name" value="PRK05382.1"/>
    <property type="match status" value="1"/>
</dbReference>
<dbReference type="EC" id="4.2.3.5" evidence="3 11"/>
<evidence type="ECO:0000256" key="2">
    <source>
        <dbReference type="ARBA" id="ARBA00008014"/>
    </source>
</evidence>
<comment type="pathway">
    <text evidence="1 11">Metabolic intermediate biosynthesis; chorismate biosynthesis; chorismate from D-erythrose 4-phosphate and phosphoenolpyruvate: step 7/7.</text>
</comment>
<dbReference type="GO" id="GO:0008652">
    <property type="term" value="P:amino acid biosynthetic process"/>
    <property type="evidence" value="ECO:0007669"/>
    <property type="project" value="UniProtKB-KW"/>
</dbReference>
<dbReference type="CDD" id="cd07304">
    <property type="entry name" value="Chorismate_synthase"/>
    <property type="match status" value="1"/>
</dbReference>
<dbReference type="AlphaFoldDB" id="A0A1F5ZUI5"/>
<accession>A0A1F5ZUI5</accession>
<dbReference type="UniPathway" id="UPA00053">
    <property type="reaction ID" value="UER00090"/>
</dbReference>
<comment type="catalytic activity">
    <reaction evidence="11">
        <text>5-O-(1-carboxyvinyl)-3-phosphoshikimate = chorismate + phosphate</text>
        <dbReference type="Rhea" id="RHEA:21020"/>
        <dbReference type="ChEBI" id="CHEBI:29748"/>
        <dbReference type="ChEBI" id="CHEBI:43474"/>
        <dbReference type="ChEBI" id="CHEBI:57701"/>
        <dbReference type="EC" id="4.2.3.5"/>
    </reaction>
</comment>
<dbReference type="PANTHER" id="PTHR21085">
    <property type="entry name" value="CHORISMATE SYNTHASE"/>
    <property type="match status" value="1"/>
</dbReference>
<evidence type="ECO:0000256" key="11">
    <source>
        <dbReference type="HAMAP-Rule" id="MF_00300"/>
    </source>
</evidence>
<evidence type="ECO:0000256" key="1">
    <source>
        <dbReference type="ARBA" id="ARBA00005044"/>
    </source>
</evidence>
<organism evidence="12 13">
    <name type="scientific">Candidatus Gottesmanbacteria bacterium RIFCSPHIGHO2_02_FULL_39_11</name>
    <dbReference type="NCBI Taxonomy" id="1798382"/>
    <lineage>
        <taxon>Bacteria</taxon>
        <taxon>Candidatus Gottesmaniibacteriota</taxon>
    </lineage>
</organism>
<evidence type="ECO:0000256" key="3">
    <source>
        <dbReference type="ARBA" id="ARBA00013036"/>
    </source>
</evidence>
<dbReference type="GO" id="GO:0009073">
    <property type="term" value="P:aromatic amino acid family biosynthetic process"/>
    <property type="evidence" value="ECO:0007669"/>
    <property type="project" value="UniProtKB-KW"/>
</dbReference>
<feature type="binding site" evidence="11">
    <location>
        <position position="336"/>
    </location>
    <ligand>
        <name>FMN</name>
        <dbReference type="ChEBI" id="CHEBI:58210"/>
    </ligand>
</feature>
<dbReference type="InterPro" id="IPR000453">
    <property type="entry name" value="Chorismate_synth"/>
</dbReference>
<comment type="cofactor">
    <cofactor evidence="11">
        <name>FMNH2</name>
        <dbReference type="ChEBI" id="CHEBI:57618"/>
    </cofactor>
    <text evidence="11">Reduced FMN (FMNH(2)).</text>
</comment>
<dbReference type="EMBL" id="MFJL01000015">
    <property type="protein sequence ID" value="OGG16043.1"/>
    <property type="molecule type" value="Genomic_DNA"/>
</dbReference>
<gene>
    <name evidence="11" type="primary">aroC</name>
    <name evidence="12" type="ORF">A3D77_01865</name>
</gene>
<sequence>MICFLTAGESHGPSEVAILEGIPSGLNLTKEDIQKDLDKRKSGAGRGGRGIIEDDQVEILSGVRHGKTLGSPIALKVDNLDFKNWSEKMSIKSPTNNYQPSPITNPRPGHADLPGMLKYHFTDIRNVLERASARETVMRVAVGSVCRKLLSEFGIEIASHTIQIGQIRLEENSRDFEKIKKVFETDPEIRCIDPKTSGKMKEEIKKTILNKNTLGGVIEIIVKGIPTGLGSYVHWDRKLDGQLSASLMSIPSVKAVEIGNGIENASKLGSEVQDEIELVNNKYARITNRAGGIEGGVTNGEDIILRVYHKPISTLGNPLKTVDITTKKEVRANIERSDICVVPRAGVISESMAAFTLAQAFLEKFGGDSLTELRRNYEGYLNQIATDR</sequence>
<evidence type="ECO:0000256" key="4">
    <source>
        <dbReference type="ARBA" id="ARBA00022605"/>
    </source>
</evidence>
<dbReference type="InterPro" id="IPR020541">
    <property type="entry name" value="Chorismate_synthase_CS"/>
</dbReference>
<evidence type="ECO:0000313" key="12">
    <source>
        <dbReference type="EMBL" id="OGG16043.1"/>
    </source>
</evidence>
<keyword evidence="7 11" id="KW-0274">FAD</keyword>
<keyword evidence="9 11" id="KW-0057">Aromatic amino acid biosynthesis</keyword>
<evidence type="ECO:0000256" key="7">
    <source>
        <dbReference type="ARBA" id="ARBA00022827"/>
    </source>
</evidence>
<dbReference type="GO" id="GO:0005829">
    <property type="term" value="C:cytosol"/>
    <property type="evidence" value="ECO:0007669"/>
    <property type="project" value="TreeGrafter"/>
</dbReference>
<reference evidence="12 13" key="1">
    <citation type="journal article" date="2016" name="Nat. Commun.">
        <title>Thousands of microbial genomes shed light on interconnected biogeochemical processes in an aquifer system.</title>
        <authorList>
            <person name="Anantharaman K."/>
            <person name="Brown C.T."/>
            <person name="Hug L.A."/>
            <person name="Sharon I."/>
            <person name="Castelle C.J."/>
            <person name="Probst A.J."/>
            <person name="Thomas B.C."/>
            <person name="Singh A."/>
            <person name="Wilkins M.J."/>
            <person name="Karaoz U."/>
            <person name="Brodie E.L."/>
            <person name="Williams K.H."/>
            <person name="Hubbard S.S."/>
            <person name="Banfield J.F."/>
        </authorList>
    </citation>
    <scope>NUCLEOTIDE SEQUENCE [LARGE SCALE GENOMIC DNA]</scope>
</reference>
<comment type="caution">
    <text evidence="12">The sequence shown here is derived from an EMBL/GenBank/DDBJ whole genome shotgun (WGS) entry which is preliminary data.</text>
</comment>
<dbReference type="GO" id="GO:0010181">
    <property type="term" value="F:FMN binding"/>
    <property type="evidence" value="ECO:0007669"/>
    <property type="project" value="TreeGrafter"/>
</dbReference>
<dbReference type="Proteomes" id="UP000176923">
    <property type="component" value="Unassembled WGS sequence"/>
</dbReference>
<dbReference type="PIRSF" id="PIRSF001456">
    <property type="entry name" value="Chorismate_synth"/>
    <property type="match status" value="1"/>
</dbReference>
<dbReference type="GO" id="GO:0004107">
    <property type="term" value="F:chorismate synthase activity"/>
    <property type="evidence" value="ECO:0007669"/>
    <property type="project" value="UniProtKB-UniRule"/>
</dbReference>
<feature type="binding site" evidence="11">
    <location>
        <position position="295"/>
    </location>
    <ligand>
        <name>FMN</name>
        <dbReference type="ChEBI" id="CHEBI:58210"/>
    </ligand>
</feature>
<feature type="binding site" evidence="11">
    <location>
        <position position="40"/>
    </location>
    <ligand>
        <name>NADP(+)</name>
        <dbReference type="ChEBI" id="CHEBI:58349"/>
    </ligand>
</feature>
<keyword evidence="8 11" id="KW-0521">NADP</keyword>
<evidence type="ECO:0000256" key="9">
    <source>
        <dbReference type="ARBA" id="ARBA00023141"/>
    </source>
</evidence>
<protein>
    <recommendedName>
        <fullName evidence="3 11">Chorismate synthase</fullName>
        <shortName evidence="11">CS</shortName>
        <ecNumber evidence="3 11">4.2.3.5</ecNumber>
    </recommendedName>
    <alternativeName>
        <fullName evidence="11">5-enolpyruvylshikimate-3-phosphate phospholyase</fullName>
    </alternativeName>
</protein>
<keyword evidence="6 11" id="KW-0288">FMN</keyword>
<proteinExistence type="inferred from homology"/>
<evidence type="ECO:0000256" key="6">
    <source>
        <dbReference type="ARBA" id="ARBA00022643"/>
    </source>
</evidence>
<dbReference type="HAMAP" id="MF_00300">
    <property type="entry name" value="Chorismate_synth"/>
    <property type="match status" value="1"/>
</dbReference>
<name>A0A1F5ZUI5_9BACT</name>
<dbReference type="GO" id="GO:0009423">
    <property type="term" value="P:chorismate biosynthetic process"/>
    <property type="evidence" value="ECO:0007669"/>
    <property type="project" value="UniProtKB-UniRule"/>
</dbReference>
<feature type="binding site" evidence="11">
    <location>
        <begin position="310"/>
        <end position="314"/>
    </location>
    <ligand>
        <name>FMN</name>
        <dbReference type="ChEBI" id="CHEBI:58210"/>
    </ligand>
</feature>
<dbReference type="FunFam" id="3.60.150.10:FF:000002">
    <property type="entry name" value="Chorismate synthase"/>
    <property type="match status" value="1"/>
</dbReference>
<keyword evidence="4 11" id="KW-0028">Amino-acid biosynthesis</keyword>
<dbReference type="SUPFAM" id="SSF103263">
    <property type="entry name" value="Chorismate synthase, AroC"/>
    <property type="match status" value="1"/>
</dbReference>
<evidence type="ECO:0000256" key="8">
    <source>
        <dbReference type="ARBA" id="ARBA00022857"/>
    </source>
</evidence>